<evidence type="ECO:0000313" key="3">
    <source>
        <dbReference type="EMBL" id="KHQ53886.1"/>
    </source>
</evidence>
<organism evidence="3 4">
    <name type="scientific">Mameliella alba</name>
    <dbReference type="NCBI Taxonomy" id="561184"/>
    <lineage>
        <taxon>Bacteria</taxon>
        <taxon>Pseudomonadati</taxon>
        <taxon>Pseudomonadota</taxon>
        <taxon>Alphaproteobacteria</taxon>
        <taxon>Rhodobacterales</taxon>
        <taxon>Roseobacteraceae</taxon>
        <taxon>Mameliella</taxon>
    </lineage>
</organism>
<reference evidence="3 4" key="1">
    <citation type="submission" date="2014-10" db="EMBL/GenBank/DDBJ databases">
        <title>Genome sequence of Ponticoccus sp. strain UMTAT08 isolated from clonal culture of toxic dinoflagellate Alexandrium tamiyavanichii.</title>
        <authorList>
            <person name="Gan H.Y."/>
            <person name="Muhd D.-D."/>
            <person name="Mohd Noor M.E."/>
            <person name="Yeong Y.S."/>
            <person name="Usup G."/>
        </authorList>
    </citation>
    <scope>NUCLEOTIDE SEQUENCE [LARGE SCALE GENOMIC DNA]</scope>
    <source>
        <strain evidence="3 4">UMTAT08</strain>
    </source>
</reference>
<dbReference type="InterPro" id="IPR037524">
    <property type="entry name" value="PA14/GLEYA"/>
</dbReference>
<dbReference type="PROSITE" id="PS51820">
    <property type="entry name" value="PA14"/>
    <property type="match status" value="1"/>
</dbReference>
<sequence length="485" mass="52877">MPQSISQYIFGNSLVNYTDASDVYANVPIWMDLFADTAGFGYAVSGSYGFLRNFADWPEPYDQWGFPGVAGAWNSDLVGFADAVFDSILITPANFIQDVSPDTHYSGDSRSPFDAVIDIVDDLLADHPAALLLVYEGWADMAPYVPEFPISTEAFAQYHAYNMGAYHDWFLDLVDMVNIARPTADLALLPVASILSELMTGVLSSVPAEAFYIDNAPHGTETTYFLAAMITYQASYGQLPQLPASLPAAIHPDVLANFDTINAEIETALEAAGFTILAPAPDSPGYYDAEYFVLDEGIADLDEVPFNTPDALATRVMIDFLDEAGAIWPEGPEDHMAARYTRTVESPEGGVYGLRLTADDAARVYVDGALVLDSADAERNDPIIAEVNLSPGTHMVEIRYVDIAQEASLQVEWDYRRPLPDQTSTTHPQEPIPRDRDSLEPGLIDPDLPPSPGGGTPYLVAQSFVPPEPEPEPLSVDSFVFDLAY</sequence>
<dbReference type="EMBL" id="JSUQ01000005">
    <property type="protein sequence ID" value="KHQ53886.1"/>
    <property type="molecule type" value="Genomic_DNA"/>
</dbReference>
<name>A0A0B3SB34_9RHOB</name>
<evidence type="ECO:0000313" key="4">
    <source>
        <dbReference type="Proteomes" id="UP000030960"/>
    </source>
</evidence>
<evidence type="ECO:0000259" key="2">
    <source>
        <dbReference type="PROSITE" id="PS51820"/>
    </source>
</evidence>
<dbReference type="Pfam" id="PF07691">
    <property type="entry name" value="PA14"/>
    <property type="match status" value="1"/>
</dbReference>
<dbReference type="SUPFAM" id="SSF56988">
    <property type="entry name" value="Anthrax protective antigen"/>
    <property type="match status" value="1"/>
</dbReference>
<evidence type="ECO:0000256" key="1">
    <source>
        <dbReference type="SAM" id="MobiDB-lite"/>
    </source>
</evidence>
<gene>
    <name evidence="3" type="ORF">OA50_01474</name>
</gene>
<protein>
    <submittedName>
        <fullName evidence="3">PA14 domain protein</fullName>
    </submittedName>
</protein>
<keyword evidence="4" id="KW-1185">Reference proteome</keyword>
<dbReference type="AlphaFoldDB" id="A0A0B3SB34"/>
<dbReference type="RefSeq" id="WP_043139244.1">
    <property type="nucleotide sequence ID" value="NZ_JSUQ01000005.1"/>
</dbReference>
<proteinExistence type="predicted"/>
<accession>A0A0B3SB34</accession>
<dbReference type="OrthoDB" id="7783360at2"/>
<dbReference type="Gene3D" id="3.90.182.10">
    <property type="entry name" value="Toxin - Anthrax Protective Antigen,domain 1"/>
    <property type="match status" value="1"/>
</dbReference>
<feature type="region of interest" description="Disordered" evidence="1">
    <location>
        <begin position="418"/>
        <end position="477"/>
    </location>
</feature>
<dbReference type="SMART" id="SM00758">
    <property type="entry name" value="PA14"/>
    <property type="match status" value="1"/>
</dbReference>
<comment type="caution">
    <text evidence="3">The sequence shown here is derived from an EMBL/GenBank/DDBJ whole genome shotgun (WGS) entry which is preliminary data.</text>
</comment>
<dbReference type="InterPro" id="IPR011658">
    <property type="entry name" value="PA14_dom"/>
</dbReference>
<dbReference type="Proteomes" id="UP000030960">
    <property type="component" value="Unassembled WGS sequence"/>
</dbReference>
<feature type="domain" description="PA14" evidence="2">
    <location>
        <begin position="282"/>
        <end position="436"/>
    </location>
</feature>
<dbReference type="STRING" id="561184.SAMN05216376_101362"/>